<protein>
    <recommendedName>
        <fullName evidence="2">DUF91 domain-containing protein</fullName>
    </recommendedName>
</protein>
<sequence>MEEKLVRICWNTNNWIKPSGSIGKSKNKDAYEDLVGYGHEEWLFDFTKIIDDYHYAFLQAANSGRNAHKDKSFNIHLYSINSDKNTRWWIGTINNVIMVDENESIGVFHKYKELGWLSSMADQLTAVNANAQDFIATDPKIFSTIKFKPSDLIIESPPKQFSKDDKALKATYYNFQPFDRKPDFIVEKFKFTPGHNTTKEASQTIYSDHGYSKDLLHNRMQNSIYLQLIKKHGDSNVGTEQSTGNGTRIDIVVKNNKNSSFTFYEIKTSPSLLGCIREGLSQLLEYAFYPDNTYASKLIIISQNPITDDVKTYLLHIRNKFGVPIFYQNYDIEENTLSSDLY</sequence>
<organism evidence="1">
    <name type="scientific">bacterium 19CA06SA08-2</name>
    <dbReference type="NCBI Taxonomy" id="2920658"/>
    <lineage>
        <taxon>Bacteria</taxon>
    </lineage>
</organism>
<dbReference type="AlphaFoldDB" id="A0AAU6UAV3"/>
<proteinExistence type="predicted"/>
<evidence type="ECO:0008006" key="2">
    <source>
        <dbReference type="Google" id="ProtNLM"/>
    </source>
</evidence>
<evidence type="ECO:0000313" key="1">
    <source>
        <dbReference type="EMBL" id="XAG71122.1"/>
    </source>
</evidence>
<accession>A0AAU6UAV3</accession>
<reference evidence="1" key="1">
    <citation type="submission" date="2022-03" db="EMBL/GenBank/DDBJ databases">
        <title>Sea Food Isolates.</title>
        <authorList>
            <person name="Li c."/>
        </authorList>
    </citation>
    <scope>NUCLEOTIDE SEQUENCE</scope>
    <source>
        <strain evidence="1">19CA06SA08-2</strain>
    </source>
</reference>
<gene>
    <name evidence="1" type="ORF">MRM75_09250</name>
</gene>
<name>A0AAU6UAV3_UNCXX</name>
<dbReference type="EMBL" id="CP095353">
    <property type="protein sequence ID" value="XAG71122.1"/>
    <property type="molecule type" value="Genomic_DNA"/>
</dbReference>